<evidence type="ECO:0000256" key="2">
    <source>
        <dbReference type="ARBA" id="ARBA00007069"/>
    </source>
</evidence>
<comment type="caution">
    <text evidence="12">The sequence shown here is derived from an EMBL/GenBank/DDBJ whole genome shotgun (WGS) entry which is preliminary data.</text>
</comment>
<evidence type="ECO:0000313" key="13">
    <source>
        <dbReference type="Proteomes" id="UP000886750"/>
    </source>
</evidence>
<feature type="domain" description="ABC transmembrane type-1" evidence="11">
    <location>
        <begin position="88"/>
        <end position="298"/>
    </location>
</feature>
<feature type="transmembrane region" description="Helical" evidence="9">
    <location>
        <begin position="207"/>
        <end position="226"/>
    </location>
</feature>
<reference evidence="12" key="2">
    <citation type="submission" date="2021-04" db="EMBL/GenBank/DDBJ databases">
        <authorList>
            <person name="Gilroy R."/>
        </authorList>
    </citation>
    <scope>NUCLEOTIDE SEQUENCE</scope>
    <source>
        <strain evidence="12">1345</strain>
    </source>
</reference>
<dbReference type="InterPro" id="IPR000515">
    <property type="entry name" value="MetI-like"/>
</dbReference>
<dbReference type="PROSITE" id="PS50928">
    <property type="entry name" value="ABC_TM1"/>
    <property type="match status" value="1"/>
</dbReference>
<dbReference type="NCBIfam" id="TIGR02138">
    <property type="entry name" value="phosphate_pstC"/>
    <property type="match status" value="1"/>
</dbReference>
<dbReference type="CDD" id="cd06261">
    <property type="entry name" value="TM_PBP2"/>
    <property type="match status" value="1"/>
</dbReference>
<accession>A0A9D1ZXA3</accession>
<evidence type="ECO:0000256" key="1">
    <source>
        <dbReference type="ARBA" id="ARBA00004651"/>
    </source>
</evidence>
<organism evidence="12 13">
    <name type="scientific">Candidatus Borkfalkia excrementigallinarum</name>
    <dbReference type="NCBI Taxonomy" id="2838506"/>
    <lineage>
        <taxon>Bacteria</taxon>
        <taxon>Bacillati</taxon>
        <taxon>Bacillota</taxon>
        <taxon>Clostridia</taxon>
        <taxon>Christensenellales</taxon>
        <taxon>Christensenellaceae</taxon>
        <taxon>Candidatus Borkfalkia</taxon>
    </lineage>
</organism>
<keyword evidence="5 10" id="KW-0592">Phosphate transport</keyword>
<dbReference type="PANTHER" id="PTHR30425:SF1">
    <property type="entry name" value="PHOSPHATE TRANSPORT SYSTEM PERMEASE PROTEIN PSTC"/>
    <property type="match status" value="1"/>
</dbReference>
<dbReference type="Gene3D" id="1.10.3720.10">
    <property type="entry name" value="MetI-like"/>
    <property type="match status" value="1"/>
</dbReference>
<dbReference type="InterPro" id="IPR051124">
    <property type="entry name" value="Phosphate_Transport_Permease"/>
</dbReference>
<dbReference type="SUPFAM" id="SSF161098">
    <property type="entry name" value="MetI-like"/>
    <property type="match status" value="1"/>
</dbReference>
<comment type="similarity">
    <text evidence="2 10">Belongs to the binding-protein-dependent transport system permease family. CysTW subfamily.</text>
</comment>
<proteinExistence type="inferred from homology"/>
<keyword evidence="3 9" id="KW-0813">Transport</keyword>
<dbReference type="GO" id="GO:0006817">
    <property type="term" value="P:phosphate ion transport"/>
    <property type="evidence" value="ECO:0007669"/>
    <property type="project" value="UniProtKB-KW"/>
</dbReference>
<feature type="transmembrane region" description="Helical" evidence="9">
    <location>
        <begin position="33"/>
        <end position="55"/>
    </location>
</feature>
<keyword evidence="4 10" id="KW-1003">Cell membrane</keyword>
<keyword evidence="6 9" id="KW-0812">Transmembrane</keyword>
<dbReference type="GO" id="GO:0005886">
    <property type="term" value="C:plasma membrane"/>
    <property type="evidence" value="ECO:0007669"/>
    <property type="project" value="UniProtKB-SubCell"/>
</dbReference>
<evidence type="ECO:0000256" key="9">
    <source>
        <dbReference type="RuleBase" id="RU363032"/>
    </source>
</evidence>
<evidence type="ECO:0000256" key="7">
    <source>
        <dbReference type="ARBA" id="ARBA00022989"/>
    </source>
</evidence>
<feature type="transmembrane region" description="Helical" evidence="9">
    <location>
        <begin position="128"/>
        <end position="151"/>
    </location>
</feature>
<gene>
    <name evidence="12" type="primary">pstC</name>
    <name evidence="12" type="ORF">H9729_06685</name>
</gene>
<dbReference type="EMBL" id="DXCQ01000061">
    <property type="protein sequence ID" value="HIY97358.1"/>
    <property type="molecule type" value="Genomic_DNA"/>
</dbReference>
<evidence type="ECO:0000256" key="8">
    <source>
        <dbReference type="ARBA" id="ARBA00023136"/>
    </source>
</evidence>
<evidence type="ECO:0000313" key="12">
    <source>
        <dbReference type="EMBL" id="HIY97358.1"/>
    </source>
</evidence>
<keyword evidence="7 9" id="KW-1133">Transmembrane helix</keyword>
<evidence type="ECO:0000256" key="10">
    <source>
        <dbReference type="RuleBase" id="RU363054"/>
    </source>
</evidence>
<evidence type="ECO:0000256" key="3">
    <source>
        <dbReference type="ARBA" id="ARBA00022448"/>
    </source>
</evidence>
<evidence type="ECO:0000259" key="11">
    <source>
        <dbReference type="PROSITE" id="PS50928"/>
    </source>
</evidence>
<dbReference type="PANTHER" id="PTHR30425">
    <property type="entry name" value="PHOSPHATE TRANSPORT SYSTEM PERMEASE PROTEIN PST"/>
    <property type="match status" value="1"/>
</dbReference>
<dbReference type="Proteomes" id="UP000886750">
    <property type="component" value="Unassembled WGS sequence"/>
</dbReference>
<dbReference type="Pfam" id="PF00528">
    <property type="entry name" value="BPD_transp_1"/>
    <property type="match status" value="1"/>
</dbReference>
<comment type="function">
    <text evidence="10">Part of the binding-protein-dependent transport system for phosphate; probably responsible for the translocation of the substrate across the membrane.</text>
</comment>
<comment type="subcellular location">
    <subcellularLocation>
        <location evidence="1 9">Cell membrane</location>
        <topology evidence="1 9">Multi-pass membrane protein</topology>
    </subcellularLocation>
</comment>
<feature type="transmembrane region" description="Helical" evidence="9">
    <location>
        <begin position="84"/>
        <end position="116"/>
    </location>
</feature>
<sequence>MQTNSENAVAEEIEESIAKVNVRGVVKEISMKVLFAVAAALFVLAVLTICIYLLLDAIPTIGEIGFVKFFTDDRWLIRSERFGIGSLVVGTALSTVGALVVGVPIGLMTATFMAFYCPRWLYKIIKPLTNILAGIPSIVYGFFGLTVIVPISRELLGGGGLNLLTTSFVLGIMILPTIISISENSLRAVPKPFYEGAVALGATKERAIFRTMFPAASSGVLTAIILGMGRAIGETAAITLICGNIDQIPGSLADPFITLASAIASGMGYASTTNLERPALIAVAAVLLIIILLITTVVMLLKKKKY</sequence>
<protein>
    <recommendedName>
        <fullName evidence="10">Phosphate transport system permease protein</fullName>
    </recommendedName>
</protein>
<name>A0A9D1ZXA3_9FIRM</name>
<feature type="transmembrane region" description="Helical" evidence="9">
    <location>
        <begin position="279"/>
        <end position="301"/>
    </location>
</feature>
<evidence type="ECO:0000256" key="4">
    <source>
        <dbReference type="ARBA" id="ARBA00022475"/>
    </source>
</evidence>
<evidence type="ECO:0000256" key="5">
    <source>
        <dbReference type="ARBA" id="ARBA00022592"/>
    </source>
</evidence>
<evidence type="ECO:0000256" key="6">
    <source>
        <dbReference type="ARBA" id="ARBA00022692"/>
    </source>
</evidence>
<dbReference type="AlphaFoldDB" id="A0A9D1ZXA3"/>
<feature type="transmembrane region" description="Helical" evidence="9">
    <location>
        <begin position="163"/>
        <end position="186"/>
    </location>
</feature>
<reference evidence="12" key="1">
    <citation type="journal article" date="2021" name="PeerJ">
        <title>Extensive microbial diversity within the chicken gut microbiome revealed by metagenomics and culture.</title>
        <authorList>
            <person name="Gilroy R."/>
            <person name="Ravi A."/>
            <person name="Getino M."/>
            <person name="Pursley I."/>
            <person name="Horton D.L."/>
            <person name="Alikhan N.F."/>
            <person name="Baker D."/>
            <person name="Gharbi K."/>
            <person name="Hall N."/>
            <person name="Watson M."/>
            <person name="Adriaenssens E.M."/>
            <person name="Foster-Nyarko E."/>
            <person name="Jarju S."/>
            <person name="Secka A."/>
            <person name="Antonio M."/>
            <person name="Oren A."/>
            <person name="Chaudhuri R.R."/>
            <person name="La Ragione R."/>
            <person name="Hildebrand F."/>
            <person name="Pallen M.J."/>
        </authorList>
    </citation>
    <scope>NUCLEOTIDE SEQUENCE</scope>
    <source>
        <strain evidence="12">1345</strain>
    </source>
</reference>
<dbReference type="InterPro" id="IPR011864">
    <property type="entry name" value="Phosphate_PstC"/>
</dbReference>
<keyword evidence="8 9" id="KW-0472">Membrane</keyword>
<dbReference type="InterPro" id="IPR035906">
    <property type="entry name" value="MetI-like_sf"/>
</dbReference>
<dbReference type="GO" id="GO:0005315">
    <property type="term" value="F:phosphate transmembrane transporter activity"/>
    <property type="evidence" value="ECO:0007669"/>
    <property type="project" value="InterPro"/>
</dbReference>